<dbReference type="Proteomes" id="UP000004641">
    <property type="component" value="Unassembled WGS sequence"/>
</dbReference>
<organism evidence="2 3">
    <name type="scientific">Escherichia coli O157:H7 (strain EC869)</name>
    <dbReference type="NCBI Taxonomy" id="478008"/>
    <lineage>
        <taxon>Bacteria</taxon>
        <taxon>Pseudomonadati</taxon>
        <taxon>Pseudomonadota</taxon>
        <taxon>Gammaproteobacteria</taxon>
        <taxon>Enterobacterales</taxon>
        <taxon>Enterobacteriaceae</taxon>
        <taxon>Escherichia</taxon>
    </lineage>
</organism>
<dbReference type="Pfam" id="PF00534">
    <property type="entry name" value="Glycos_transf_1"/>
    <property type="match status" value="1"/>
</dbReference>
<keyword evidence="2" id="KW-0808">Transferase</keyword>
<dbReference type="PANTHER" id="PTHR46401:SF8">
    <property type="entry name" value="BLL6006 PROTEIN"/>
    <property type="match status" value="1"/>
</dbReference>
<protein>
    <submittedName>
        <fullName evidence="2">Glycosyl transferase</fullName>
    </submittedName>
</protein>
<feature type="domain" description="Glycosyl transferase family 1" evidence="1">
    <location>
        <begin position="219"/>
        <end position="365"/>
    </location>
</feature>
<gene>
    <name evidence="2" type="ORF">ECH7EC869_3188</name>
</gene>
<comment type="caution">
    <text evidence="2">The sequence shown here is derived from an EMBL/GenBank/DDBJ whole genome shotgun (WGS) entry which is preliminary data.</text>
</comment>
<dbReference type="EMBL" id="ABHU01000016">
    <property type="protein sequence ID" value="EDU89946.1"/>
    <property type="molecule type" value="Genomic_DNA"/>
</dbReference>
<dbReference type="CDD" id="cd03809">
    <property type="entry name" value="GT4_MtfB-like"/>
    <property type="match status" value="1"/>
</dbReference>
<dbReference type="GO" id="GO:0016757">
    <property type="term" value="F:glycosyltransferase activity"/>
    <property type="evidence" value="ECO:0007669"/>
    <property type="project" value="InterPro"/>
</dbReference>
<dbReference type="BioCyc" id="ECOL478008-HMP:G76-483495-MONOMER"/>
<reference evidence="2 3" key="1">
    <citation type="journal article" date="2011" name="Appl. Environ. Microbiol.">
        <title>Genome signatures of Escherichia coli O157:H7 isolates from the bovine host reservoir.</title>
        <authorList>
            <person name="Eppinger M."/>
            <person name="Mammel M.K."/>
            <person name="Leclerc J.E."/>
            <person name="Ravel J."/>
            <person name="Cebula T.A."/>
        </authorList>
    </citation>
    <scope>NUCLEOTIDE SEQUENCE [LARGE SCALE GENOMIC DNA]</scope>
    <source>
        <strain evidence="2 3">EC869</strain>
    </source>
</reference>
<dbReference type="SMR" id="A0A0H3PJX2"/>
<dbReference type="RefSeq" id="WP_000684824.1">
    <property type="nucleotide sequence ID" value="NZ_ABHU01000016.1"/>
</dbReference>
<evidence type="ECO:0000313" key="3">
    <source>
        <dbReference type="Proteomes" id="UP000004641"/>
    </source>
</evidence>
<dbReference type="PANTHER" id="PTHR46401">
    <property type="entry name" value="GLYCOSYLTRANSFERASE WBBK-RELATED"/>
    <property type="match status" value="1"/>
</dbReference>
<accession>A0A0H3PJX2</accession>
<name>A0A0H3PJX2_ECO5C</name>
<evidence type="ECO:0000313" key="2">
    <source>
        <dbReference type="EMBL" id="EDU89946.1"/>
    </source>
</evidence>
<dbReference type="InterPro" id="IPR001296">
    <property type="entry name" value="Glyco_trans_1"/>
</dbReference>
<proteinExistence type="predicted"/>
<evidence type="ECO:0000259" key="1">
    <source>
        <dbReference type="Pfam" id="PF00534"/>
    </source>
</evidence>
<dbReference type="Gene3D" id="3.40.50.2000">
    <property type="entry name" value="Glycogen Phosphorylase B"/>
    <property type="match status" value="1"/>
</dbReference>
<dbReference type="SUPFAM" id="SSF53756">
    <property type="entry name" value="UDP-Glycosyltransferase/glycogen phosphorylase"/>
    <property type="match status" value="1"/>
</dbReference>
<sequence length="404" mass="46611">MKIALNSDGFYEWGGGIDFIKYILSILETKPEICIDILLPRNDIHSLIREKAFPFKSILKAILKRERPRWISLNRFNEQYYRDAFTQNNIETNLTFIKSKSSAFYSYFDSSDCDVILPCMRVPSGNLNKKAWIGYIYDFQHCYYPSFFSKREIDQRNVFFKLMLNCANNIIVNAHSVITDANKYVGNYSAKLHSLPFSPCPQLKWFADYSGNIAKYNIDKDYFIICNQFWKHKDHATAFRAFKIYTEYNPDVYLVCTGATQDYRFPGYFNELMVLAKKLGIESKIKILGHIPKLEQIELIKNCIAVIQPTLFEGGPGGGVTFDAIALGKKVILSDIDVNKEVNCGDVYFFQAKNHYSLNDAMVKADESKIFYEPTTLIELGLKRRNACADFLLDVVKQEIESRS</sequence>
<dbReference type="AlphaFoldDB" id="A0A0H3PJX2"/>